<evidence type="ECO:0000313" key="6">
    <source>
        <dbReference type="Proteomes" id="UP001597106"/>
    </source>
</evidence>
<keyword evidence="3" id="KW-0411">Iron-sulfur</keyword>
<accession>A0ABW3GJT1</accession>
<dbReference type="SFLD" id="SFLDG01084">
    <property type="entry name" value="Uncharacterised_Radical_SAM_Su"/>
    <property type="match status" value="1"/>
</dbReference>
<keyword evidence="2" id="KW-0408">Iron</keyword>
<dbReference type="Gene3D" id="3.80.30.30">
    <property type="match status" value="1"/>
</dbReference>
<gene>
    <name evidence="5" type="ORF">ACFQ1T_13385</name>
</gene>
<dbReference type="InterPro" id="IPR040086">
    <property type="entry name" value="MJ0683-like"/>
</dbReference>
<dbReference type="PANTHER" id="PTHR43432:SF3">
    <property type="entry name" value="SLR0285 PROTEIN"/>
    <property type="match status" value="1"/>
</dbReference>
<evidence type="ECO:0000313" key="5">
    <source>
        <dbReference type="EMBL" id="MFD0930775.1"/>
    </source>
</evidence>
<dbReference type="Pfam" id="PF04055">
    <property type="entry name" value="Radical_SAM"/>
    <property type="match status" value="1"/>
</dbReference>
<protein>
    <submittedName>
        <fullName evidence="5">PA0069 family radical SAM protein</fullName>
    </submittedName>
</protein>
<reference evidence="6" key="1">
    <citation type="journal article" date="2019" name="Int. J. Syst. Evol. Microbiol.">
        <title>The Global Catalogue of Microorganisms (GCM) 10K type strain sequencing project: providing services to taxonomists for standard genome sequencing and annotation.</title>
        <authorList>
            <consortium name="The Broad Institute Genomics Platform"/>
            <consortium name="The Broad Institute Genome Sequencing Center for Infectious Disease"/>
            <person name="Wu L."/>
            <person name="Ma J."/>
        </authorList>
    </citation>
    <scope>NUCLEOTIDE SEQUENCE [LARGE SCALE GENOMIC DNA]</scope>
    <source>
        <strain evidence="6">CCUG 59685</strain>
    </source>
</reference>
<dbReference type="Proteomes" id="UP001597106">
    <property type="component" value="Unassembled WGS sequence"/>
</dbReference>
<evidence type="ECO:0000259" key="4">
    <source>
        <dbReference type="PROSITE" id="PS51918"/>
    </source>
</evidence>
<proteinExistence type="predicted"/>
<evidence type="ECO:0000256" key="2">
    <source>
        <dbReference type="ARBA" id="ARBA00023004"/>
    </source>
</evidence>
<keyword evidence="6" id="KW-1185">Reference proteome</keyword>
<evidence type="ECO:0000256" key="1">
    <source>
        <dbReference type="ARBA" id="ARBA00022723"/>
    </source>
</evidence>
<dbReference type="InterPro" id="IPR007197">
    <property type="entry name" value="rSAM"/>
</dbReference>
<feature type="domain" description="Radical SAM core" evidence="4">
    <location>
        <begin position="83"/>
        <end position="320"/>
    </location>
</feature>
<organism evidence="5 6">
    <name type="scientific">Methylophilus glucosoxydans</name>
    <dbReference type="NCBI Taxonomy" id="752553"/>
    <lineage>
        <taxon>Bacteria</taxon>
        <taxon>Pseudomonadati</taxon>
        <taxon>Pseudomonadota</taxon>
        <taxon>Betaproteobacteria</taxon>
        <taxon>Nitrosomonadales</taxon>
        <taxon>Methylophilaceae</taxon>
        <taxon>Methylophilus</taxon>
    </lineage>
</organism>
<keyword evidence="1" id="KW-0479">Metal-binding</keyword>
<dbReference type="RefSeq" id="WP_379077700.1">
    <property type="nucleotide sequence ID" value="NZ_JBHTJW010000003.1"/>
</dbReference>
<dbReference type="SFLD" id="SFLDS00029">
    <property type="entry name" value="Radical_SAM"/>
    <property type="match status" value="1"/>
</dbReference>
<dbReference type="SMART" id="SM00729">
    <property type="entry name" value="Elp3"/>
    <property type="match status" value="1"/>
</dbReference>
<dbReference type="InterPro" id="IPR006638">
    <property type="entry name" value="Elp3/MiaA/NifB-like_rSAM"/>
</dbReference>
<evidence type="ECO:0000256" key="3">
    <source>
        <dbReference type="ARBA" id="ARBA00023014"/>
    </source>
</evidence>
<comment type="caution">
    <text evidence="5">The sequence shown here is derived from an EMBL/GenBank/DDBJ whole genome shotgun (WGS) entry which is preliminary data.</text>
</comment>
<sequence length="384" mass="43282">MDIGTQVDQLAQDHLDAFPPERVEKPLIYKGRAASSNQVSRFDPHRREIIDDGWGSLDEEAPALRTEVMLDAAKSIINYIQSPDLPFDRTLNHYRGCEHGCIYCYARPTHAYLGLSPGLDFESRLLMKAEAAELLKKELAHPKYRCAPIAIGMNTDSYQPIEREYQLTRQVIQVLSDANHPFSLVTKSSLVERDIDLIAPMAAKGLASIYLSITTLDRQIARRLEPRAAAPERRFETLRKLSTAGIPTGVMVAPVIPALTDCDMEKILEQAYQAGARKAGYVFLRLPHELSDLFQAWLQQYFPLKADHVMSLIKQSRGGKTYQSGFGQRMRGEGIFADLLAHRFKLSCQKLGMSGERLDLRTDLFSADPSWGRAIKPQQQFSLF</sequence>
<dbReference type="SUPFAM" id="SSF102114">
    <property type="entry name" value="Radical SAM enzymes"/>
    <property type="match status" value="1"/>
</dbReference>
<dbReference type="PROSITE" id="PS51918">
    <property type="entry name" value="RADICAL_SAM"/>
    <property type="match status" value="1"/>
</dbReference>
<dbReference type="PANTHER" id="PTHR43432">
    <property type="entry name" value="SLR0285 PROTEIN"/>
    <property type="match status" value="1"/>
</dbReference>
<dbReference type="CDD" id="cd01335">
    <property type="entry name" value="Radical_SAM"/>
    <property type="match status" value="1"/>
</dbReference>
<dbReference type="EMBL" id="JBHTJW010000003">
    <property type="protein sequence ID" value="MFD0930775.1"/>
    <property type="molecule type" value="Genomic_DNA"/>
</dbReference>
<dbReference type="InterPro" id="IPR058240">
    <property type="entry name" value="rSAM_sf"/>
</dbReference>
<name>A0ABW3GJT1_9PROT</name>
<dbReference type="NCBIfam" id="NF033668">
    <property type="entry name" value="rSAM_PA0069"/>
    <property type="match status" value="1"/>
</dbReference>